<comment type="caution">
    <text evidence="1">The sequence shown here is derived from an EMBL/GenBank/DDBJ whole genome shotgun (WGS) entry which is preliminary data.</text>
</comment>
<reference evidence="1" key="1">
    <citation type="submission" date="2023-07" db="EMBL/GenBank/DDBJ databases">
        <title>Sorghum-associated microbial communities from plants grown in Nebraska, USA.</title>
        <authorList>
            <person name="Schachtman D."/>
        </authorList>
    </citation>
    <scope>NUCLEOTIDE SEQUENCE</scope>
    <source>
        <strain evidence="1">DS3754</strain>
    </source>
</reference>
<protein>
    <submittedName>
        <fullName evidence="1">Uncharacterized protein</fullName>
    </submittedName>
</protein>
<gene>
    <name evidence="1" type="ORF">J2W31_002336</name>
</gene>
<dbReference type="EMBL" id="JAUSRD010000004">
    <property type="protein sequence ID" value="MDP9893225.1"/>
    <property type="molecule type" value="Genomic_DNA"/>
</dbReference>
<dbReference type="AlphaFoldDB" id="A0AAW8D1T7"/>
<evidence type="ECO:0000313" key="1">
    <source>
        <dbReference type="EMBL" id="MDP9893225.1"/>
    </source>
</evidence>
<organism evidence="1 2">
    <name type="scientific">Variovorax boronicumulans</name>
    <dbReference type="NCBI Taxonomy" id="436515"/>
    <lineage>
        <taxon>Bacteria</taxon>
        <taxon>Pseudomonadati</taxon>
        <taxon>Pseudomonadota</taxon>
        <taxon>Betaproteobacteria</taxon>
        <taxon>Burkholderiales</taxon>
        <taxon>Comamonadaceae</taxon>
        <taxon>Variovorax</taxon>
    </lineage>
</organism>
<dbReference type="Proteomes" id="UP001242045">
    <property type="component" value="Unassembled WGS sequence"/>
</dbReference>
<accession>A0AAW8D1T7</accession>
<evidence type="ECO:0000313" key="2">
    <source>
        <dbReference type="Proteomes" id="UP001242045"/>
    </source>
</evidence>
<sequence length="316" mass="29762">MFGIDDPTAVAVLPTPELPGTPGFFTEGNPALGQAATYVRASWLNALQQELLNILTAAGVTPSKTTYNQLLTSLNTLYKGRLLRTLVYTRIAGVQNVSINGAAPTTTGAGTYVPGAGATFILAEAQGGGNAAAGASLPTAGNISLGSPGGAGAYGKSFFLVSTVGASQTITVGAAGAPVTGAAGGVGSSSSIGSLLTAPGGIGSAPLNNFPAANNANGNNSLTAAPSGANLVSVKGGCGALSLVVNTGVTTGILGGPGGASQFGLGGVGLAANTTGSAASGNWGSGGGGVALTSGAGAAVPGGAATDGAVIIQEFA</sequence>
<dbReference type="RefSeq" id="WP_307684856.1">
    <property type="nucleotide sequence ID" value="NZ_JAUSRD010000004.1"/>
</dbReference>
<name>A0AAW8D1T7_9BURK</name>
<proteinExistence type="predicted"/>